<name>A0A1Y2JZ68_9PROT</name>
<dbReference type="Proteomes" id="UP000194003">
    <property type="component" value="Unassembled WGS sequence"/>
</dbReference>
<dbReference type="EMBL" id="LVJN01000021">
    <property type="protein sequence ID" value="OSM00195.1"/>
    <property type="molecule type" value="Genomic_DNA"/>
</dbReference>
<evidence type="ECO:0000313" key="2">
    <source>
        <dbReference type="Proteomes" id="UP000194003"/>
    </source>
</evidence>
<comment type="caution">
    <text evidence="1">The sequence shown here is derived from an EMBL/GenBank/DDBJ whole genome shotgun (WGS) entry which is preliminary data.</text>
</comment>
<accession>A0A1Y2JZ68</accession>
<reference evidence="1 2" key="1">
    <citation type="journal article" date="2016" name="BMC Genomics">
        <title>Combined genomic and structural analyses of a cultured magnetotactic bacterium reveals its niche adaptation to a dynamic environment.</title>
        <authorList>
            <person name="Araujo A.C."/>
            <person name="Morillo V."/>
            <person name="Cypriano J."/>
            <person name="Teixeira L.C."/>
            <person name="Leao P."/>
            <person name="Lyra S."/>
            <person name="Almeida L.G."/>
            <person name="Bazylinski D.A."/>
            <person name="Vasconcellos A.T."/>
            <person name="Abreu F."/>
            <person name="Lins U."/>
        </authorList>
    </citation>
    <scope>NUCLEOTIDE SEQUENCE [LARGE SCALE GENOMIC DNA]</scope>
    <source>
        <strain evidence="1 2">IT-1</strain>
    </source>
</reference>
<organism evidence="1 2">
    <name type="scientific">Magnetofaba australis IT-1</name>
    <dbReference type="NCBI Taxonomy" id="1434232"/>
    <lineage>
        <taxon>Bacteria</taxon>
        <taxon>Pseudomonadati</taxon>
        <taxon>Pseudomonadota</taxon>
        <taxon>Magnetococcia</taxon>
        <taxon>Magnetococcales</taxon>
        <taxon>Magnetococcaceae</taxon>
        <taxon>Magnetofaba</taxon>
    </lineage>
</organism>
<evidence type="ECO:0000313" key="1">
    <source>
        <dbReference type="EMBL" id="OSM00195.1"/>
    </source>
</evidence>
<dbReference type="AlphaFoldDB" id="A0A1Y2JZ68"/>
<gene>
    <name evidence="1" type="ORF">MAIT1_00652</name>
</gene>
<protein>
    <submittedName>
        <fullName evidence="1">Uncharacterized protein</fullName>
    </submittedName>
</protein>
<keyword evidence="2" id="KW-1185">Reference proteome</keyword>
<dbReference type="RefSeq" id="WP_085446646.1">
    <property type="nucleotide sequence ID" value="NZ_LVJN01000021.1"/>
</dbReference>
<proteinExistence type="predicted"/>
<sequence>MFTIIQIPKEHPELFREALRALQPQTPWDPWRCVASNAADETTATADPLDLRSALKRLIETQGLPAARGILEQFGVKRLSELEPHQHAPALRAIAHALDAGNGTEPLE</sequence>